<dbReference type="AlphaFoldDB" id="W4LTB2"/>
<evidence type="ECO:0000256" key="1">
    <source>
        <dbReference type="SAM" id="MobiDB-lite"/>
    </source>
</evidence>
<sequence>MKSRIGKRFGLAVWAALFSILAGGSLFWLAIAQDTLTEDITAQIEAAAYDPDMAAGVVRDAVANTPHQAAAIVRSAVQAAPHLSTTLIAAAVVPARDQLAPMQQAATDAAPKQANVIAIAAAIASKVVAHPEQDTAIVSAAIRETPGQSKAVVTAAATVCRFVEGCSPISPMPLVQAAVIADLQATEGIVEATVSLFPASAGEIIAAATQSSLSARTAQQGRVTAVPQLAPVANPAPAVPGLQEPVIVADNSPEPGAADVVVPPAPVPTEFPDPTSSGTGDGTGTGDDEDDDDDDDEGTGTGTGTGTPVIPPLPPVFPASPFF</sequence>
<feature type="compositionally biased region" description="Pro residues" evidence="1">
    <location>
        <begin position="309"/>
        <end position="323"/>
    </location>
</feature>
<reference evidence="2 3" key="1">
    <citation type="journal article" date="2014" name="Nature">
        <title>An environmental bacterial taxon with a large and distinct metabolic repertoire.</title>
        <authorList>
            <person name="Wilson M.C."/>
            <person name="Mori T."/>
            <person name="Ruckert C."/>
            <person name="Uria A.R."/>
            <person name="Helf M.J."/>
            <person name="Takada K."/>
            <person name="Gernert C."/>
            <person name="Steffens U.A."/>
            <person name="Heycke N."/>
            <person name="Schmitt S."/>
            <person name="Rinke C."/>
            <person name="Helfrich E.J."/>
            <person name="Brachmann A.O."/>
            <person name="Gurgui C."/>
            <person name="Wakimoto T."/>
            <person name="Kracht M."/>
            <person name="Crusemann M."/>
            <person name="Hentschel U."/>
            <person name="Abe I."/>
            <person name="Matsunaga S."/>
            <person name="Kalinowski J."/>
            <person name="Takeyama H."/>
            <person name="Piel J."/>
        </authorList>
    </citation>
    <scope>NUCLEOTIDE SEQUENCE [LARGE SCALE GENOMIC DNA]</scope>
    <source>
        <strain evidence="3">TSY1</strain>
    </source>
</reference>
<proteinExistence type="predicted"/>
<protein>
    <submittedName>
        <fullName evidence="2">Uncharacterized protein</fullName>
    </submittedName>
</protein>
<dbReference type="EMBL" id="AZHW01000285">
    <property type="protein sequence ID" value="ETX00951.1"/>
    <property type="molecule type" value="Genomic_DNA"/>
</dbReference>
<comment type="caution">
    <text evidence="2">The sequence shown here is derived from an EMBL/GenBank/DDBJ whole genome shotgun (WGS) entry which is preliminary data.</text>
</comment>
<keyword evidence="3" id="KW-1185">Reference proteome</keyword>
<organism evidence="2 3">
    <name type="scientific">Entotheonella factor</name>
    <dbReference type="NCBI Taxonomy" id="1429438"/>
    <lineage>
        <taxon>Bacteria</taxon>
        <taxon>Pseudomonadati</taxon>
        <taxon>Nitrospinota/Tectimicrobiota group</taxon>
        <taxon>Candidatus Tectimicrobiota</taxon>
        <taxon>Candidatus Entotheonellia</taxon>
        <taxon>Candidatus Entotheonellales</taxon>
        <taxon>Candidatus Entotheonellaceae</taxon>
        <taxon>Candidatus Entotheonella</taxon>
    </lineage>
</organism>
<name>W4LTB2_ENTF1</name>
<accession>W4LTB2</accession>
<evidence type="ECO:0000313" key="2">
    <source>
        <dbReference type="EMBL" id="ETX00951.1"/>
    </source>
</evidence>
<feature type="compositionally biased region" description="Low complexity" evidence="1">
    <location>
        <begin position="253"/>
        <end position="262"/>
    </location>
</feature>
<gene>
    <name evidence="2" type="ORF">ETSY1_09335</name>
</gene>
<dbReference type="Proteomes" id="UP000019141">
    <property type="component" value="Unassembled WGS sequence"/>
</dbReference>
<feature type="compositionally biased region" description="Acidic residues" evidence="1">
    <location>
        <begin position="286"/>
        <end position="298"/>
    </location>
</feature>
<feature type="region of interest" description="Disordered" evidence="1">
    <location>
        <begin position="248"/>
        <end position="323"/>
    </location>
</feature>
<evidence type="ECO:0000313" key="3">
    <source>
        <dbReference type="Proteomes" id="UP000019141"/>
    </source>
</evidence>
<dbReference type="HOGENOM" id="CLU_859662_0_0_7"/>